<accession>A0ABS8WMW1</accession>
<name>A0ABS8WMW1_DATST</name>
<protein>
    <submittedName>
        <fullName evidence="2">Uncharacterized protein</fullName>
    </submittedName>
</protein>
<evidence type="ECO:0000256" key="1">
    <source>
        <dbReference type="SAM" id="MobiDB-lite"/>
    </source>
</evidence>
<evidence type="ECO:0000313" key="2">
    <source>
        <dbReference type="EMBL" id="MCE3052163.1"/>
    </source>
</evidence>
<keyword evidence="3" id="KW-1185">Reference proteome</keyword>
<evidence type="ECO:0000313" key="3">
    <source>
        <dbReference type="Proteomes" id="UP000823775"/>
    </source>
</evidence>
<gene>
    <name evidence="2" type="ORF">HAX54_051734</name>
</gene>
<comment type="caution">
    <text evidence="2">The sequence shown here is derived from an EMBL/GenBank/DDBJ whole genome shotgun (WGS) entry which is preliminary data.</text>
</comment>
<feature type="compositionally biased region" description="Gly residues" evidence="1">
    <location>
        <begin position="13"/>
        <end position="24"/>
    </location>
</feature>
<reference evidence="2 3" key="1">
    <citation type="journal article" date="2021" name="BMC Genomics">
        <title>Datura genome reveals duplications of psychoactive alkaloid biosynthetic genes and high mutation rate following tissue culture.</title>
        <authorList>
            <person name="Rajewski A."/>
            <person name="Carter-House D."/>
            <person name="Stajich J."/>
            <person name="Litt A."/>
        </authorList>
    </citation>
    <scope>NUCLEOTIDE SEQUENCE [LARGE SCALE GENOMIC DNA]</scope>
    <source>
        <strain evidence="2">AR-01</strain>
    </source>
</reference>
<feature type="region of interest" description="Disordered" evidence="1">
    <location>
        <begin position="1"/>
        <end position="24"/>
    </location>
</feature>
<dbReference type="Proteomes" id="UP000823775">
    <property type="component" value="Unassembled WGS sequence"/>
</dbReference>
<dbReference type="EMBL" id="JACEIK010009260">
    <property type="protein sequence ID" value="MCE3052163.1"/>
    <property type="molecule type" value="Genomic_DNA"/>
</dbReference>
<feature type="compositionally biased region" description="Basic and acidic residues" evidence="1">
    <location>
        <begin position="1"/>
        <end position="11"/>
    </location>
</feature>
<organism evidence="2 3">
    <name type="scientific">Datura stramonium</name>
    <name type="common">Jimsonweed</name>
    <name type="synonym">Common thornapple</name>
    <dbReference type="NCBI Taxonomy" id="4076"/>
    <lineage>
        <taxon>Eukaryota</taxon>
        <taxon>Viridiplantae</taxon>
        <taxon>Streptophyta</taxon>
        <taxon>Embryophyta</taxon>
        <taxon>Tracheophyta</taxon>
        <taxon>Spermatophyta</taxon>
        <taxon>Magnoliopsida</taxon>
        <taxon>eudicotyledons</taxon>
        <taxon>Gunneridae</taxon>
        <taxon>Pentapetalae</taxon>
        <taxon>asterids</taxon>
        <taxon>lamiids</taxon>
        <taxon>Solanales</taxon>
        <taxon>Solanaceae</taxon>
        <taxon>Solanoideae</taxon>
        <taxon>Datureae</taxon>
        <taxon>Datura</taxon>
    </lineage>
</organism>
<proteinExistence type="predicted"/>
<sequence length="131" mass="14565">MWWRRDNREIGGDGDVGGGGDGDVGGEVEVMGMLEEEGDGMLEGNREVEVMEMLEEEDGVVGRWSNENGLDGRLFQGVASTIATTITNKTTRMWSNENGLDEMLFQGEWPLLLPQPLPRKPQERGQMIEPL</sequence>